<dbReference type="Gene3D" id="3.10.350.10">
    <property type="entry name" value="LysM domain"/>
    <property type="match status" value="1"/>
</dbReference>
<evidence type="ECO:0000313" key="3">
    <source>
        <dbReference type="Proteomes" id="UP000502196"/>
    </source>
</evidence>
<dbReference type="SUPFAM" id="SSF54106">
    <property type="entry name" value="LysM domain"/>
    <property type="match status" value="1"/>
</dbReference>
<evidence type="ECO:0000259" key="1">
    <source>
        <dbReference type="PROSITE" id="PS51782"/>
    </source>
</evidence>
<dbReference type="PROSITE" id="PS51782">
    <property type="entry name" value="LYSM"/>
    <property type="match status" value="1"/>
</dbReference>
<accession>A0A6F9EGZ8</accession>
<reference evidence="2 3" key="1">
    <citation type="submission" date="2020-04" db="EMBL/GenBank/DDBJ databases">
        <authorList>
            <person name="Hogendoorn C."/>
        </authorList>
    </citation>
    <scope>NUCLEOTIDE SEQUENCE [LARGE SCALE GENOMIC DNA]</scope>
    <source>
        <strain evidence="2">COOX1</strain>
    </source>
</reference>
<feature type="domain" description="LysM" evidence="1">
    <location>
        <begin position="9"/>
        <end position="53"/>
    </location>
</feature>
<evidence type="ECO:0000313" key="2">
    <source>
        <dbReference type="EMBL" id="CAB3395850.1"/>
    </source>
</evidence>
<dbReference type="PANTHER" id="PTHR33734">
    <property type="entry name" value="LYSM DOMAIN-CONTAINING GPI-ANCHORED PROTEIN 2"/>
    <property type="match status" value="1"/>
</dbReference>
<dbReference type="Pfam" id="PF01476">
    <property type="entry name" value="LysM"/>
    <property type="match status" value="1"/>
</dbReference>
<name>A0A6F9EGZ8_9BACL</name>
<dbReference type="AlphaFoldDB" id="A0A6F9EGZ8"/>
<organism evidence="2 3">
    <name type="scientific">Kyrpidia spormannii</name>
    <dbReference type="NCBI Taxonomy" id="2055160"/>
    <lineage>
        <taxon>Bacteria</taxon>
        <taxon>Bacillati</taxon>
        <taxon>Bacillota</taxon>
        <taxon>Bacilli</taxon>
        <taxon>Bacillales</taxon>
        <taxon>Alicyclobacillaceae</taxon>
        <taxon>Kyrpidia</taxon>
    </lineage>
</organism>
<protein>
    <recommendedName>
        <fullName evidence="1">LysM domain-containing protein</fullName>
    </recommendedName>
</protein>
<dbReference type="InterPro" id="IPR036779">
    <property type="entry name" value="LysM_dom_sf"/>
</dbReference>
<dbReference type="SMART" id="SM00257">
    <property type="entry name" value="LysM"/>
    <property type="match status" value="1"/>
</dbReference>
<gene>
    <name evidence="2" type="ORF">COOX1_3116</name>
</gene>
<proteinExistence type="predicted"/>
<dbReference type="EMBL" id="LR792683">
    <property type="protein sequence ID" value="CAB3395850.1"/>
    <property type="molecule type" value="Genomic_DNA"/>
</dbReference>
<dbReference type="Proteomes" id="UP000502196">
    <property type="component" value="Chromosome"/>
</dbReference>
<sequence>MEKRGTIMQIHVVQRGENLWSISRRYGVALNEIAAANQLPDPNRLVPGLALVIPPPPAPSRPSM</sequence>
<dbReference type="PANTHER" id="PTHR33734:SF22">
    <property type="entry name" value="MEMBRANE-BOUND LYTIC MUREIN TRANSGLYCOSYLASE D"/>
    <property type="match status" value="1"/>
</dbReference>
<dbReference type="InterPro" id="IPR018392">
    <property type="entry name" value="LysM"/>
</dbReference>
<dbReference type="CDD" id="cd00118">
    <property type="entry name" value="LysM"/>
    <property type="match status" value="1"/>
</dbReference>